<sequence>MAKRSQRRLVRYEKDQAGCMWGLISMFDFRSGRSTRKLLSDRRRGIRQAVGAGYSKSKLDSLTNFDEKCQGIYDGEESETAAVDAGKTSVKELMEEEMFCEHDLKKQMSSPEVEPKESDSEHGHVKKNPKPTNKTSKRLYDIHACKLNAAENLGPENSCHQVSEQKTSNNLDLEVTAEELCDQIHQRSTGCVKHDWHEDLEMHSTQTCSIFEEKISEAIKVLLNHKFSNGKNTMEDGKVHHSREFMDALQTLSSNKELFLKLQRDPNSLLVKHIQELDDAQLEKPQNSKSVVRSSLLDKELGVRNSQTESNLSSSLQSHYNLGNKEQSERIASQFSFTEIKRKLKHVMGKERNGIPSDGITHKFSCEHQNSGHGDGGGGRENAGLGSPNRNHFYSKRFSRLSNGRKKEDKIDKLKDAETTIGNETVGYPEQRVSNIYIEAKKHLLEMLTNGDEIEDSSSWQLPKSLGRILSLPEFNFSPSRSPGREEEHSFRTAQLRSSPCNNFHMVNESTWRLIQENHVSHLGPSSHNLECQSCITDANPDDKEQIPNPNHDGSNGLNHGDAVEETPCSMSDVMSSEAGVEIVKTTDTVFLEESKTLEVLAAGSSIIRDDENSHTAEVPDQQKYAQCLKMDSFEEDQSLSSPLASPSSTSIAKKVEDLESANERPEWSSPVSVLEPLFSEDDISPASTKSLAVEPPMRPLQIHLEEQVSCAVDQGICARTCMEDEESTFEYVEAVLLGSDLNWDEFLLRWLSSNQLLDPSLFDEVELFSNCSCHDQKLLFDCTNEVLTELCERYFGYFQWVSFAKQNILPVPRGKNLIQEVWEGVEWHLLLHPPPFSLDQIVRKDVAKTGKWMDLRFDIESIGIDIGEAILEELMEDTVLSLVKQCPENEFSAIPVELKPEGK</sequence>
<dbReference type="EMBL" id="CM018049">
    <property type="protein sequence ID" value="KAA8520637.1"/>
    <property type="molecule type" value="Genomic_DNA"/>
</dbReference>
<dbReference type="OrthoDB" id="770239at2759"/>
<name>A0A5J4ZTZ6_9ASTE</name>
<feature type="domain" description="DUF4378" evidence="3">
    <location>
        <begin position="730"/>
        <end position="878"/>
    </location>
</feature>
<dbReference type="PANTHER" id="PTHR47212:SF4">
    <property type="entry name" value="ADHESIN-LIKE PROTEIN, PUTATIVE (DUF3741)-RELATED"/>
    <property type="match status" value="1"/>
</dbReference>
<evidence type="ECO:0008006" key="6">
    <source>
        <dbReference type="Google" id="ProtNLM"/>
    </source>
</evidence>
<evidence type="ECO:0000259" key="3">
    <source>
        <dbReference type="Pfam" id="PF14309"/>
    </source>
</evidence>
<dbReference type="AlphaFoldDB" id="A0A5J4ZTZ6"/>
<dbReference type="Pfam" id="PF12552">
    <property type="entry name" value="DUF3741"/>
    <property type="match status" value="1"/>
</dbReference>
<feature type="domain" description="DUF3741" evidence="2">
    <location>
        <begin position="224"/>
        <end position="268"/>
    </location>
</feature>
<keyword evidence="5" id="KW-1185">Reference proteome</keyword>
<dbReference type="PANTHER" id="PTHR47212">
    <property type="entry name" value="ADHESIN-LIKE PROTEIN, PUTATIVE (DUF3741)-RELATED"/>
    <property type="match status" value="1"/>
</dbReference>
<dbReference type="InterPro" id="IPR025486">
    <property type="entry name" value="DUF4378"/>
</dbReference>
<evidence type="ECO:0000259" key="2">
    <source>
        <dbReference type="Pfam" id="PF12552"/>
    </source>
</evidence>
<feature type="region of interest" description="Disordered" evidence="1">
    <location>
        <begin position="366"/>
        <end position="393"/>
    </location>
</feature>
<evidence type="ECO:0000313" key="5">
    <source>
        <dbReference type="Proteomes" id="UP000325577"/>
    </source>
</evidence>
<dbReference type="Pfam" id="PF14309">
    <property type="entry name" value="DUF4378"/>
    <property type="match status" value="1"/>
</dbReference>
<feature type="compositionally biased region" description="Basic and acidic residues" evidence="1">
    <location>
        <begin position="113"/>
        <end position="123"/>
    </location>
</feature>
<evidence type="ECO:0000313" key="4">
    <source>
        <dbReference type="EMBL" id="KAA8520637.1"/>
    </source>
</evidence>
<feature type="compositionally biased region" description="Polar residues" evidence="1">
    <location>
        <begin position="548"/>
        <end position="558"/>
    </location>
</feature>
<gene>
    <name evidence="4" type="ORF">F0562_014893</name>
</gene>
<proteinExistence type="predicted"/>
<feature type="region of interest" description="Disordered" evidence="1">
    <location>
        <begin position="536"/>
        <end position="566"/>
    </location>
</feature>
<reference evidence="4 5" key="1">
    <citation type="submission" date="2019-09" db="EMBL/GenBank/DDBJ databases">
        <title>A chromosome-level genome assembly of the Chinese tupelo Nyssa sinensis.</title>
        <authorList>
            <person name="Yang X."/>
            <person name="Kang M."/>
            <person name="Yang Y."/>
            <person name="Xiong H."/>
            <person name="Wang M."/>
            <person name="Zhang Z."/>
            <person name="Wang Z."/>
            <person name="Wu H."/>
            <person name="Ma T."/>
            <person name="Liu J."/>
            <person name="Xi Z."/>
        </authorList>
    </citation>
    <scope>NUCLEOTIDE SEQUENCE [LARGE SCALE GENOMIC DNA]</scope>
    <source>
        <strain evidence="4">J267</strain>
        <tissue evidence="4">Leaf</tissue>
    </source>
</reference>
<dbReference type="Proteomes" id="UP000325577">
    <property type="component" value="Linkage Group LG6"/>
</dbReference>
<accession>A0A5J4ZTZ6</accession>
<organism evidence="4 5">
    <name type="scientific">Nyssa sinensis</name>
    <dbReference type="NCBI Taxonomy" id="561372"/>
    <lineage>
        <taxon>Eukaryota</taxon>
        <taxon>Viridiplantae</taxon>
        <taxon>Streptophyta</taxon>
        <taxon>Embryophyta</taxon>
        <taxon>Tracheophyta</taxon>
        <taxon>Spermatophyta</taxon>
        <taxon>Magnoliopsida</taxon>
        <taxon>eudicotyledons</taxon>
        <taxon>Gunneridae</taxon>
        <taxon>Pentapetalae</taxon>
        <taxon>asterids</taxon>
        <taxon>Cornales</taxon>
        <taxon>Nyssaceae</taxon>
        <taxon>Nyssa</taxon>
    </lineage>
</organism>
<dbReference type="InterPro" id="IPR022212">
    <property type="entry name" value="DUF3741"/>
</dbReference>
<evidence type="ECO:0000256" key="1">
    <source>
        <dbReference type="SAM" id="MobiDB-lite"/>
    </source>
</evidence>
<feature type="region of interest" description="Disordered" evidence="1">
    <location>
        <begin position="104"/>
        <end position="137"/>
    </location>
</feature>
<protein>
    <recommendedName>
        <fullName evidence="6">DUF4378 domain-containing protein</fullName>
    </recommendedName>
</protein>